<feature type="compositionally biased region" description="Pro residues" evidence="1">
    <location>
        <begin position="149"/>
        <end position="160"/>
    </location>
</feature>
<feature type="compositionally biased region" description="Basic and acidic residues" evidence="1">
    <location>
        <begin position="131"/>
        <end position="144"/>
    </location>
</feature>
<name>A0A4Z2FC86_9TELE</name>
<organism evidence="2 3">
    <name type="scientific">Liparis tanakae</name>
    <name type="common">Tanaka's snailfish</name>
    <dbReference type="NCBI Taxonomy" id="230148"/>
    <lineage>
        <taxon>Eukaryota</taxon>
        <taxon>Metazoa</taxon>
        <taxon>Chordata</taxon>
        <taxon>Craniata</taxon>
        <taxon>Vertebrata</taxon>
        <taxon>Euteleostomi</taxon>
        <taxon>Actinopterygii</taxon>
        <taxon>Neopterygii</taxon>
        <taxon>Teleostei</taxon>
        <taxon>Neoteleostei</taxon>
        <taxon>Acanthomorphata</taxon>
        <taxon>Eupercaria</taxon>
        <taxon>Perciformes</taxon>
        <taxon>Cottioidei</taxon>
        <taxon>Cottales</taxon>
        <taxon>Liparidae</taxon>
        <taxon>Liparis</taxon>
    </lineage>
</organism>
<accession>A0A4Z2FC86</accession>
<feature type="compositionally biased region" description="Polar residues" evidence="1">
    <location>
        <begin position="372"/>
        <end position="389"/>
    </location>
</feature>
<dbReference type="Proteomes" id="UP000314294">
    <property type="component" value="Unassembled WGS sequence"/>
</dbReference>
<evidence type="ECO:0000256" key="1">
    <source>
        <dbReference type="SAM" id="MobiDB-lite"/>
    </source>
</evidence>
<gene>
    <name evidence="2" type="ORF">EYF80_051830</name>
</gene>
<feature type="region of interest" description="Disordered" evidence="1">
    <location>
        <begin position="220"/>
        <end position="291"/>
    </location>
</feature>
<evidence type="ECO:0000313" key="3">
    <source>
        <dbReference type="Proteomes" id="UP000314294"/>
    </source>
</evidence>
<sequence length="389" mass="41867">MPAPYSRRTLATSTWPALAASMRGVCPFSLWSSMFAPSFSSTFTTSTKPPAHAYVNAVLPGKRRREREAAAPRRGSTCGGLRVDVRPVDQEQLDDVHVAAAGSGHERRDVPLDAPVLHVGVHGQQNLRATPRRERPAANLHGKEANPNAEPPRPGAPVPYPAEQARHSRLSPSSVCSLTLRPSSSSLRTAFTSPSEHASAKLRLKITRLLQLLPLWQTSLVEPDEPPSPRASWSQTSLVEPDEPPSPRASWSQTSLRHHEARGARRASVTTRLVEPDEPPSPRASWSQTAQASVRDMGGTYLSAWPAFSVFSALIRVRAAAASSRAQLTEDVRRRSTSGSAKALPSAVDSLPMPAEQRKGQRCTGQGKPQGHNHTSGGSKSSPANPIQG</sequence>
<protein>
    <submittedName>
        <fullName evidence="2">Uncharacterized protein</fullName>
    </submittedName>
</protein>
<dbReference type="EMBL" id="SRLO01001418">
    <property type="protein sequence ID" value="TNN38002.1"/>
    <property type="molecule type" value="Genomic_DNA"/>
</dbReference>
<comment type="caution">
    <text evidence="2">The sequence shown here is derived from an EMBL/GenBank/DDBJ whole genome shotgun (WGS) entry which is preliminary data.</text>
</comment>
<keyword evidence="3" id="KW-1185">Reference proteome</keyword>
<reference evidence="2 3" key="1">
    <citation type="submission" date="2019-03" db="EMBL/GenBank/DDBJ databases">
        <title>First draft genome of Liparis tanakae, snailfish: a comprehensive survey of snailfish specific genes.</title>
        <authorList>
            <person name="Kim W."/>
            <person name="Song I."/>
            <person name="Jeong J.-H."/>
            <person name="Kim D."/>
            <person name="Kim S."/>
            <person name="Ryu S."/>
            <person name="Song J.Y."/>
            <person name="Lee S.K."/>
        </authorList>
    </citation>
    <scope>NUCLEOTIDE SEQUENCE [LARGE SCALE GENOMIC DNA]</scope>
    <source>
        <tissue evidence="2">Muscle</tissue>
    </source>
</reference>
<feature type="region of interest" description="Disordered" evidence="1">
    <location>
        <begin position="323"/>
        <end position="389"/>
    </location>
</feature>
<feature type="region of interest" description="Disordered" evidence="1">
    <location>
        <begin position="121"/>
        <end position="179"/>
    </location>
</feature>
<proteinExistence type="predicted"/>
<evidence type="ECO:0000313" key="2">
    <source>
        <dbReference type="EMBL" id="TNN38002.1"/>
    </source>
</evidence>
<dbReference type="AlphaFoldDB" id="A0A4Z2FC86"/>